<sequence length="256" mass="29461">MSRSVFRTTNEIQTTTDRRFFDGPIPTNRSNETVSMIVQSSPTKLTNKSIARNNPRIKRNLRDKRRSTGIRPNDVSLASTSTEGSANDDDEEEKNTLTYVTEPIESCDHNRNLSSPKSIFAINRVQSSFENLSIPRTDSYNKSTSSTIYPSTTTKMFRPQEFILCRVEKQTSDDEKYRQVEEHIHALESLVHDKDSIIYDLQRKLDKMTHDLNDAEQQIYLLNQDKLTLIKAFTTLQDDKSTSGDIPKRSNFITRN</sequence>
<dbReference type="Proteomes" id="UP000663877">
    <property type="component" value="Unassembled WGS sequence"/>
</dbReference>
<feature type="compositionally biased region" description="Polar residues" evidence="2">
    <location>
        <begin position="42"/>
        <end position="52"/>
    </location>
</feature>
<evidence type="ECO:0000313" key="7">
    <source>
        <dbReference type="Proteomes" id="UP000663877"/>
    </source>
</evidence>
<reference evidence="3" key="1">
    <citation type="submission" date="2021-02" db="EMBL/GenBank/DDBJ databases">
        <authorList>
            <person name="Nowell W R."/>
        </authorList>
    </citation>
    <scope>NUCLEOTIDE SEQUENCE</scope>
</reference>
<proteinExistence type="predicted"/>
<dbReference type="EMBL" id="CAJNOI010000033">
    <property type="protein sequence ID" value="CAF0890613.1"/>
    <property type="molecule type" value="Genomic_DNA"/>
</dbReference>
<evidence type="ECO:0000313" key="6">
    <source>
        <dbReference type="Proteomes" id="UP000663832"/>
    </source>
</evidence>
<keyword evidence="1" id="KW-0175">Coiled coil</keyword>
<feature type="compositionally biased region" description="Polar residues" evidence="2">
    <location>
        <begin position="76"/>
        <end position="85"/>
    </location>
</feature>
<protein>
    <submittedName>
        <fullName evidence="3">Uncharacterized protein</fullName>
    </submittedName>
</protein>
<feature type="coiled-coil region" evidence="1">
    <location>
        <begin position="198"/>
        <end position="225"/>
    </location>
</feature>
<keyword evidence="6" id="KW-1185">Reference proteome</keyword>
<comment type="caution">
    <text evidence="3">The sequence shown here is derived from an EMBL/GenBank/DDBJ whole genome shotgun (WGS) entry which is preliminary data.</text>
</comment>
<dbReference type="EMBL" id="CAJNOM010000501">
    <property type="protein sequence ID" value="CAF1472629.1"/>
    <property type="molecule type" value="Genomic_DNA"/>
</dbReference>
<evidence type="ECO:0000313" key="4">
    <source>
        <dbReference type="EMBL" id="CAF1472629.1"/>
    </source>
</evidence>
<dbReference type="AlphaFoldDB" id="A0A813YYU7"/>
<organism evidence="3 7">
    <name type="scientific">Adineta steineri</name>
    <dbReference type="NCBI Taxonomy" id="433720"/>
    <lineage>
        <taxon>Eukaryota</taxon>
        <taxon>Metazoa</taxon>
        <taxon>Spiralia</taxon>
        <taxon>Gnathifera</taxon>
        <taxon>Rotifera</taxon>
        <taxon>Eurotatoria</taxon>
        <taxon>Bdelloidea</taxon>
        <taxon>Adinetida</taxon>
        <taxon>Adinetidae</taxon>
        <taxon>Adineta</taxon>
    </lineage>
</organism>
<gene>
    <name evidence="3" type="ORF">BJG266_LOCUS9928</name>
    <name evidence="4" type="ORF">QVE165_LOCUS41701</name>
    <name evidence="5" type="ORF">QVE165_LOCUS41734</name>
</gene>
<evidence type="ECO:0000313" key="3">
    <source>
        <dbReference type="EMBL" id="CAF0890613.1"/>
    </source>
</evidence>
<evidence type="ECO:0000313" key="5">
    <source>
        <dbReference type="EMBL" id="CAF1473159.1"/>
    </source>
</evidence>
<accession>A0A813YYU7</accession>
<evidence type="ECO:0000256" key="2">
    <source>
        <dbReference type="SAM" id="MobiDB-lite"/>
    </source>
</evidence>
<dbReference type="OrthoDB" id="10045401at2759"/>
<feature type="compositionally biased region" description="Basic residues" evidence="2">
    <location>
        <begin position="55"/>
        <end position="68"/>
    </location>
</feature>
<dbReference type="EMBL" id="CAJNOM010000502">
    <property type="protein sequence ID" value="CAF1473159.1"/>
    <property type="molecule type" value="Genomic_DNA"/>
</dbReference>
<dbReference type="Proteomes" id="UP000663832">
    <property type="component" value="Unassembled WGS sequence"/>
</dbReference>
<name>A0A813YYU7_9BILA</name>
<evidence type="ECO:0000256" key="1">
    <source>
        <dbReference type="SAM" id="Coils"/>
    </source>
</evidence>
<feature type="region of interest" description="Disordered" evidence="2">
    <location>
        <begin position="42"/>
        <end position="94"/>
    </location>
</feature>